<proteinExistence type="predicted"/>
<reference evidence="1" key="1">
    <citation type="journal article" date="2020" name="mSystems">
        <title>Genome- and Community-Level Interaction Insights into Carbon Utilization and Element Cycling Functions of Hydrothermarchaeota in Hydrothermal Sediment.</title>
        <authorList>
            <person name="Zhou Z."/>
            <person name="Liu Y."/>
            <person name="Xu W."/>
            <person name="Pan J."/>
            <person name="Luo Z.H."/>
            <person name="Li M."/>
        </authorList>
    </citation>
    <scope>NUCLEOTIDE SEQUENCE [LARGE SCALE GENOMIC DNA]</scope>
    <source>
        <strain evidence="1">SpSt-374</strain>
    </source>
</reference>
<gene>
    <name evidence="1" type="ORF">ENR15_12850</name>
</gene>
<accession>A0A7C3ZKI5</accession>
<sequence>MTSITQLEEMFVSASVSQTISKDEWETLTGLSAAPLSLEEHRMIKRIIHGVRRGWVNIVD</sequence>
<name>A0A7C3ZKI5_9CYAN</name>
<organism evidence="1">
    <name type="scientific">Planktothricoides sp. SpSt-374</name>
    <dbReference type="NCBI Taxonomy" id="2282167"/>
    <lineage>
        <taxon>Bacteria</taxon>
        <taxon>Bacillati</taxon>
        <taxon>Cyanobacteriota</taxon>
        <taxon>Cyanophyceae</taxon>
        <taxon>Oscillatoriophycideae</taxon>
        <taxon>Oscillatoriales</taxon>
        <taxon>Oscillatoriaceae</taxon>
        <taxon>Planktothricoides</taxon>
    </lineage>
</organism>
<comment type="caution">
    <text evidence="1">The sequence shown here is derived from an EMBL/GenBank/DDBJ whole genome shotgun (WGS) entry which is preliminary data.</text>
</comment>
<dbReference type="AlphaFoldDB" id="A0A7C3ZKI5"/>
<dbReference type="EMBL" id="DSPX01000128">
    <property type="protein sequence ID" value="HGG01503.1"/>
    <property type="molecule type" value="Genomic_DNA"/>
</dbReference>
<protein>
    <submittedName>
        <fullName evidence="1">Uncharacterized protein</fullName>
    </submittedName>
</protein>
<evidence type="ECO:0000313" key="1">
    <source>
        <dbReference type="EMBL" id="HGG01503.1"/>
    </source>
</evidence>